<evidence type="ECO:0000256" key="4">
    <source>
        <dbReference type="ARBA" id="ARBA00022729"/>
    </source>
</evidence>
<evidence type="ECO:0000256" key="1">
    <source>
        <dbReference type="ARBA" id="ARBA00004418"/>
    </source>
</evidence>
<keyword evidence="4 8" id="KW-0732">Signal</keyword>
<evidence type="ECO:0000256" key="6">
    <source>
        <dbReference type="ARBA" id="ARBA00023139"/>
    </source>
</evidence>
<protein>
    <submittedName>
        <fullName evidence="9">ABC transporter substrate-binding protein</fullName>
    </submittedName>
</protein>
<dbReference type="Gene3D" id="3.40.190.10">
    <property type="entry name" value="Periplasmic binding protein-like II"/>
    <property type="match status" value="1"/>
</dbReference>
<comment type="subcellular location">
    <subcellularLocation>
        <location evidence="1">Periplasm</location>
    </subcellularLocation>
</comment>
<keyword evidence="10" id="KW-1185">Reference proteome</keyword>
<accession>A0AA41YNI1</accession>
<dbReference type="RefSeq" id="WP_264714061.1">
    <property type="nucleotide sequence ID" value="NZ_JAPDNT010000008.1"/>
</dbReference>
<evidence type="ECO:0000313" key="9">
    <source>
        <dbReference type="EMBL" id="MCW3475348.1"/>
    </source>
</evidence>
<dbReference type="PANTHER" id="PTHR43649:SF33">
    <property type="entry name" value="POLYGALACTURONAN_RHAMNOGALACTURONAN-BINDING PROTEIN YTCQ"/>
    <property type="match status" value="1"/>
</dbReference>
<organism evidence="9 10">
    <name type="scientific">Limobrevibacterium gyesilva</name>
    <dbReference type="NCBI Taxonomy" id="2991712"/>
    <lineage>
        <taxon>Bacteria</taxon>
        <taxon>Pseudomonadati</taxon>
        <taxon>Pseudomonadota</taxon>
        <taxon>Alphaproteobacteria</taxon>
        <taxon>Acetobacterales</taxon>
        <taxon>Acetobacteraceae</taxon>
        <taxon>Limobrevibacterium</taxon>
    </lineage>
</organism>
<keyword evidence="6" id="KW-0564">Palmitate</keyword>
<dbReference type="AlphaFoldDB" id="A0AA41YNI1"/>
<dbReference type="InterPro" id="IPR006059">
    <property type="entry name" value="SBP"/>
</dbReference>
<reference evidence="9" key="2">
    <citation type="submission" date="2022-10" db="EMBL/GenBank/DDBJ databases">
        <authorList>
            <person name="Trinh H.N."/>
        </authorList>
    </citation>
    <scope>NUCLEOTIDE SEQUENCE</scope>
    <source>
        <strain evidence="9">RN2-1</strain>
    </source>
</reference>
<dbReference type="Proteomes" id="UP001165679">
    <property type="component" value="Unassembled WGS sequence"/>
</dbReference>
<reference evidence="9" key="1">
    <citation type="submission" date="2022-09" db="EMBL/GenBank/DDBJ databases">
        <title>Rhodovastum sp. nov. RN2-1 isolated from soil in Seongnam, South Korea.</title>
        <authorList>
            <person name="Le N.T."/>
        </authorList>
    </citation>
    <scope>NUCLEOTIDE SEQUENCE</scope>
    <source>
        <strain evidence="9">RN2-1</strain>
    </source>
</reference>
<proteinExistence type="inferred from homology"/>
<dbReference type="Pfam" id="PF13416">
    <property type="entry name" value="SBP_bac_8"/>
    <property type="match status" value="1"/>
</dbReference>
<feature type="chain" id="PRO_5041217615" evidence="8">
    <location>
        <begin position="28"/>
        <end position="430"/>
    </location>
</feature>
<keyword evidence="3" id="KW-1003">Cell membrane</keyword>
<sequence length="430" mass="46162">MTRPGLRGLSAALLGATLLLAPPRAHAEDMVFVSTQMRPIEEAQKVRDTILKDAPAPVAYVTEDPPALPVRVKAEMQGGKHTISLIGALHGELQPLATMGALMTLDDLAARLKERGIPDEVMKLGQFGTGHQMYIPWMQATYLMVANRQALPYLPAGADINALTYDQLQAWAAAIQEKTGKRMLGFPAGPKGLMHRFFEGFLYPSYTGGVVVPFRSDDAEKMWTAFAGLWKTVNPNSTSYNFMQEPLLAGDVWIGFDHVARVLDALRQKPDDFVAFPAPAGPKGRGYMPVLAGLAVAKGAPDANGAMALIDYLAKPETQITTARAVGFFPVVKATLPPDLDPGLKLAVAAIAATGGAKDALPSLLPIGLGQKGGEFDKVFMDTFQLVVLRGQKPRAVLDRQGQEMQRILTETGAPCWAPDPPSQGACQVK</sequence>
<evidence type="ECO:0000313" key="10">
    <source>
        <dbReference type="Proteomes" id="UP001165679"/>
    </source>
</evidence>
<keyword evidence="5" id="KW-0472">Membrane</keyword>
<name>A0AA41YNI1_9PROT</name>
<comment type="similarity">
    <text evidence="2">Belongs to the bacterial solute-binding protein 1 family.</text>
</comment>
<dbReference type="SUPFAM" id="SSF53850">
    <property type="entry name" value="Periplasmic binding protein-like II"/>
    <property type="match status" value="1"/>
</dbReference>
<dbReference type="PANTHER" id="PTHR43649">
    <property type="entry name" value="ARABINOSE-BINDING PROTEIN-RELATED"/>
    <property type="match status" value="1"/>
</dbReference>
<feature type="signal peptide" evidence="8">
    <location>
        <begin position="1"/>
        <end position="27"/>
    </location>
</feature>
<evidence type="ECO:0000256" key="3">
    <source>
        <dbReference type="ARBA" id="ARBA00022475"/>
    </source>
</evidence>
<comment type="caution">
    <text evidence="9">The sequence shown here is derived from an EMBL/GenBank/DDBJ whole genome shotgun (WGS) entry which is preliminary data.</text>
</comment>
<gene>
    <name evidence="9" type="ORF">OL599_12265</name>
</gene>
<dbReference type="EMBL" id="JAPDNT010000008">
    <property type="protein sequence ID" value="MCW3475348.1"/>
    <property type="molecule type" value="Genomic_DNA"/>
</dbReference>
<keyword evidence="7" id="KW-0449">Lipoprotein</keyword>
<evidence type="ECO:0000256" key="8">
    <source>
        <dbReference type="SAM" id="SignalP"/>
    </source>
</evidence>
<dbReference type="GO" id="GO:0042597">
    <property type="term" value="C:periplasmic space"/>
    <property type="evidence" value="ECO:0007669"/>
    <property type="project" value="UniProtKB-SubCell"/>
</dbReference>
<evidence type="ECO:0000256" key="2">
    <source>
        <dbReference type="ARBA" id="ARBA00008520"/>
    </source>
</evidence>
<evidence type="ECO:0000256" key="7">
    <source>
        <dbReference type="ARBA" id="ARBA00023288"/>
    </source>
</evidence>
<evidence type="ECO:0000256" key="5">
    <source>
        <dbReference type="ARBA" id="ARBA00023136"/>
    </source>
</evidence>
<dbReference type="InterPro" id="IPR050490">
    <property type="entry name" value="Bact_solute-bd_prot1"/>
</dbReference>